<dbReference type="InterPro" id="IPR000182">
    <property type="entry name" value="GNAT_dom"/>
</dbReference>
<protein>
    <recommendedName>
        <fullName evidence="1">N-acetyltransferase domain-containing protein</fullName>
    </recommendedName>
</protein>
<keyword evidence="3" id="KW-1185">Reference proteome</keyword>
<comment type="caution">
    <text evidence="2">The sequence shown here is derived from an EMBL/GenBank/DDBJ whole genome shotgun (WGS) entry which is preliminary data.</text>
</comment>
<evidence type="ECO:0000313" key="3">
    <source>
        <dbReference type="Proteomes" id="UP000295215"/>
    </source>
</evidence>
<dbReference type="EMBL" id="SOAG01000039">
    <property type="protein sequence ID" value="TDS51276.1"/>
    <property type="molecule type" value="Genomic_DNA"/>
</dbReference>
<dbReference type="SUPFAM" id="SSF55729">
    <property type="entry name" value="Acyl-CoA N-acyltransferases (Nat)"/>
    <property type="match status" value="1"/>
</dbReference>
<dbReference type="Pfam" id="PF00583">
    <property type="entry name" value="Acetyltransf_1"/>
    <property type="match status" value="1"/>
</dbReference>
<dbReference type="RefSeq" id="WP_133713710.1">
    <property type="nucleotide sequence ID" value="NZ_SOAG01000039.1"/>
</dbReference>
<accession>A0A4R7ESJ2</accession>
<dbReference type="AlphaFoldDB" id="A0A4R7ESJ2"/>
<gene>
    <name evidence="2" type="ORF">C8P70_13921</name>
</gene>
<dbReference type="OrthoDB" id="9804948at2"/>
<proteinExistence type="predicted"/>
<dbReference type="GO" id="GO:0016747">
    <property type="term" value="F:acyltransferase activity, transferring groups other than amino-acyl groups"/>
    <property type="evidence" value="ECO:0007669"/>
    <property type="project" value="InterPro"/>
</dbReference>
<evidence type="ECO:0000313" key="2">
    <source>
        <dbReference type="EMBL" id="TDS51276.1"/>
    </source>
</evidence>
<evidence type="ECO:0000259" key="1">
    <source>
        <dbReference type="Pfam" id="PF00583"/>
    </source>
</evidence>
<dbReference type="InterPro" id="IPR016181">
    <property type="entry name" value="Acyl_CoA_acyltransferase"/>
</dbReference>
<dbReference type="Proteomes" id="UP000295215">
    <property type="component" value="Unassembled WGS sequence"/>
</dbReference>
<reference evidence="2 3" key="1">
    <citation type="submission" date="2019-03" db="EMBL/GenBank/DDBJ databases">
        <title>Genomic Encyclopedia of Archaeal and Bacterial Type Strains, Phase II (KMG-II): from individual species to whole genera.</title>
        <authorList>
            <person name="Goeker M."/>
        </authorList>
    </citation>
    <scope>NUCLEOTIDE SEQUENCE [LARGE SCALE GENOMIC DNA]</scope>
    <source>
        <strain evidence="2 3">DSM 28213</strain>
    </source>
</reference>
<dbReference type="Gene3D" id="3.40.630.30">
    <property type="match status" value="1"/>
</dbReference>
<organism evidence="2 3">
    <name type="scientific">Myroides indicus</name>
    <dbReference type="NCBI Taxonomy" id="1323422"/>
    <lineage>
        <taxon>Bacteria</taxon>
        <taxon>Pseudomonadati</taxon>
        <taxon>Bacteroidota</taxon>
        <taxon>Flavobacteriia</taxon>
        <taxon>Flavobacteriales</taxon>
        <taxon>Flavobacteriaceae</taxon>
        <taxon>Myroides</taxon>
    </lineage>
</organism>
<feature type="domain" description="N-acetyltransferase" evidence="1">
    <location>
        <begin position="37"/>
        <end position="134"/>
    </location>
</feature>
<name>A0A4R7ESJ2_9FLAO</name>
<sequence>MTQETIQIHDQVYTLYTHYQHQEKLRLEFNRMTQEFWAFDFENYYQSGFWDDDTCILYSLFVGDSIASHATVSLFEYEGKTLIQLGTVMTGLPYRNKGLSRFLMERILRDFEGKHAGIFLFANETVLDFYPKFGLLPVPESEHFFNVETTDSVPKLTRRQLNLDHPDDLKLFENRVENAVSNSRFTPRNKGLTFFYCYAYPEMGFKNSVYFVEAFNSVVIAQIEEDVLYITAIFTPEEMNVKQLTGAFTDFSFKEVVLGFTPKETAKAHARGYKEDDLQLFVSPELHALFANNPLRVPLLSHT</sequence>